<organism evidence="2">
    <name type="scientific">Ixodes ricinus</name>
    <name type="common">Common tick</name>
    <name type="synonym">Acarus ricinus</name>
    <dbReference type="NCBI Taxonomy" id="34613"/>
    <lineage>
        <taxon>Eukaryota</taxon>
        <taxon>Metazoa</taxon>
        <taxon>Ecdysozoa</taxon>
        <taxon>Arthropoda</taxon>
        <taxon>Chelicerata</taxon>
        <taxon>Arachnida</taxon>
        <taxon>Acari</taxon>
        <taxon>Parasitiformes</taxon>
        <taxon>Ixodida</taxon>
        <taxon>Ixodoidea</taxon>
        <taxon>Ixodidae</taxon>
        <taxon>Ixodinae</taxon>
        <taxon>Ixodes</taxon>
    </lineage>
</organism>
<feature type="non-terminal residue" evidence="2">
    <location>
        <position position="1"/>
    </location>
</feature>
<evidence type="ECO:0000256" key="1">
    <source>
        <dbReference type="SAM" id="Coils"/>
    </source>
</evidence>
<proteinExistence type="predicted"/>
<name>A0A147BIU0_IXORI</name>
<sequence>DIRSDIRDMRTDFKGVKDGMDFINLEFEDIKKKLETVLKENSELKRENGALSRKCEEMEKRLSDCQDRLTEAEQYSRNVNLEIKGVLRNDNEDLTDVIAKLGESIGEPIVRADVALCHRVPTRDSGKSNIIVQFVSRSKRDAVLVKARK</sequence>
<feature type="coiled-coil region" evidence="1">
    <location>
        <begin position="27"/>
        <end position="75"/>
    </location>
</feature>
<protein>
    <submittedName>
        <fullName evidence="2">Putative myosin-2 heavy chain-like protein</fullName>
    </submittedName>
</protein>
<dbReference type="AlphaFoldDB" id="A0A147BIU0"/>
<keyword evidence="1" id="KW-0175">Coiled coil</keyword>
<feature type="non-terminal residue" evidence="2">
    <location>
        <position position="149"/>
    </location>
</feature>
<dbReference type="EMBL" id="GEGO01004707">
    <property type="protein sequence ID" value="JAR90697.1"/>
    <property type="molecule type" value="Transcribed_RNA"/>
</dbReference>
<accession>A0A147BIU0</accession>
<reference evidence="2" key="1">
    <citation type="journal article" date="2018" name="PLoS Negl. Trop. Dis.">
        <title>Sialome diversity of ticks revealed by RNAseq of single tick salivary glands.</title>
        <authorList>
            <person name="Perner J."/>
            <person name="Kropackova S."/>
            <person name="Kopacek P."/>
            <person name="Ribeiro J.M."/>
        </authorList>
    </citation>
    <scope>NUCLEOTIDE SEQUENCE</scope>
    <source>
        <strain evidence="2">Siblings of single egg batch collected in Ceske Budejovice</strain>
        <tissue evidence="2">Salivary glands</tissue>
    </source>
</reference>
<evidence type="ECO:0000313" key="2">
    <source>
        <dbReference type="EMBL" id="JAR90697.1"/>
    </source>
</evidence>
<dbReference type="SUPFAM" id="SSF57997">
    <property type="entry name" value="Tropomyosin"/>
    <property type="match status" value="1"/>
</dbReference>